<dbReference type="AlphaFoldDB" id="A0AAE3MFN1"/>
<accession>A0AAE3MFN1</accession>
<keyword evidence="3" id="KW-1185">Reference proteome</keyword>
<organism evidence="2 3">
    <name type="scientific">Plebeiibacterium marinum</name>
    <dbReference type="NCBI Taxonomy" id="2992111"/>
    <lineage>
        <taxon>Bacteria</taxon>
        <taxon>Pseudomonadati</taxon>
        <taxon>Bacteroidota</taxon>
        <taxon>Bacteroidia</taxon>
        <taxon>Marinilabiliales</taxon>
        <taxon>Marinilabiliaceae</taxon>
        <taxon>Plebeiibacterium</taxon>
    </lineage>
</organism>
<reference evidence="2" key="1">
    <citation type="submission" date="2022-10" db="EMBL/GenBank/DDBJ databases">
        <authorList>
            <person name="Yu W.X."/>
        </authorList>
    </citation>
    <scope>NUCLEOTIDE SEQUENCE</scope>
    <source>
        <strain evidence="2">D04</strain>
    </source>
</reference>
<dbReference type="Proteomes" id="UP001207408">
    <property type="component" value="Unassembled WGS sequence"/>
</dbReference>
<gene>
    <name evidence="2" type="ORF">OM074_13850</name>
</gene>
<protein>
    <submittedName>
        <fullName evidence="2">DUF134 domain-containing protein</fullName>
    </submittedName>
</protein>
<dbReference type="EMBL" id="JAPDPI010000028">
    <property type="protein sequence ID" value="MCW3806715.1"/>
    <property type="molecule type" value="Genomic_DNA"/>
</dbReference>
<sequence>MPRRRRLRKVIAPPGFKGYKPYGANHSKNEFIELLYEEYEAIKLSDYDFMNHETAAKVMGISRPTFARIYESARRKIAKAMVEVKEIRTVYGNALLDKNWYECHVCNARFTIPKTQNKHCCAMCSSININLLKNDI</sequence>
<dbReference type="Pfam" id="PF02001">
    <property type="entry name" value="DUF134"/>
    <property type="match status" value="1"/>
</dbReference>
<dbReference type="InterPro" id="IPR002852">
    <property type="entry name" value="UPF0251"/>
</dbReference>
<dbReference type="RefSeq" id="WP_301200404.1">
    <property type="nucleotide sequence ID" value="NZ_JAPDPI010000028.1"/>
</dbReference>
<name>A0AAE3MFN1_9BACT</name>
<dbReference type="PANTHER" id="PTHR37478:SF2">
    <property type="entry name" value="UPF0251 PROTEIN TK0562"/>
    <property type="match status" value="1"/>
</dbReference>
<evidence type="ECO:0000313" key="2">
    <source>
        <dbReference type="EMBL" id="MCW3806715.1"/>
    </source>
</evidence>
<proteinExistence type="inferred from homology"/>
<evidence type="ECO:0000256" key="1">
    <source>
        <dbReference type="ARBA" id="ARBA00009350"/>
    </source>
</evidence>
<evidence type="ECO:0000313" key="3">
    <source>
        <dbReference type="Proteomes" id="UP001207408"/>
    </source>
</evidence>
<comment type="caution">
    <text evidence="2">The sequence shown here is derived from an EMBL/GenBank/DDBJ whole genome shotgun (WGS) entry which is preliminary data.</text>
</comment>
<comment type="similarity">
    <text evidence="1">Belongs to the UPF0251 family.</text>
</comment>
<dbReference type="PANTHER" id="PTHR37478">
    <property type="match status" value="1"/>
</dbReference>